<protein>
    <submittedName>
        <fullName evidence="1">Uncharacterized protein</fullName>
    </submittedName>
</protein>
<comment type="caution">
    <text evidence="1">The sequence shown here is derived from an EMBL/GenBank/DDBJ whole genome shotgun (WGS) entry which is preliminary data.</text>
</comment>
<proteinExistence type="predicted"/>
<dbReference type="EMBL" id="CM056811">
    <property type="protein sequence ID" value="KAJ8637833.1"/>
    <property type="molecule type" value="Genomic_DNA"/>
</dbReference>
<dbReference type="Proteomes" id="UP001234297">
    <property type="component" value="Chromosome 3"/>
</dbReference>
<keyword evidence="2" id="KW-1185">Reference proteome</keyword>
<sequence>MAETKETQNPTPPPYDLNEKWDACIDLSLRRFVYSSLAGALGGLLFFRSPVTRWASVAFGAGVGIGTAYTECSYILDGLTAKWTPAKVSTVPPVVSNQDDHE</sequence>
<gene>
    <name evidence="1" type="ORF">MRB53_012100</name>
</gene>
<evidence type="ECO:0000313" key="2">
    <source>
        <dbReference type="Proteomes" id="UP001234297"/>
    </source>
</evidence>
<name>A0ACC2LX98_PERAE</name>
<reference evidence="1 2" key="1">
    <citation type="journal article" date="2022" name="Hortic Res">
        <title>A haplotype resolved chromosomal level avocado genome allows analysis of novel avocado genes.</title>
        <authorList>
            <person name="Nath O."/>
            <person name="Fletcher S.J."/>
            <person name="Hayward A."/>
            <person name="Shaw L.M."/>
            <person name="Masouleh A.K."/>
            <person name="Furtado A."/>
            <person name="Henry R.J."/>
            <person name="Mitter N."/>
        </authorList>
    </citation>
    <scope>NUCLEOTIDE SEQUENCE [LARGE SCALE GENOMIC DNA]</scope>
    <source>
        <strain evidence="2">cv. Hass</strain>
    </source>
</reference>
<evidence type="ECO:0000313" key="1">
    <source>
        <dbReference type="EMBL" id="KAJ8637833.1"/>
    </source>
</evidence>
<accession>A0ACC2LX98</accession>
<organism evidence="1 2">
    <name type="scientific">Persea americana</name>
    <name type="common">Avocado</name>
    <dbReference type="NCBI Taxonomy" id="3435"/>
    <lineage>
        <taxon>Eukaryota</taxon>
        <taxon>Viridiplantae</taxon>
        <taxon>Streptophyta</taxon>
        <taxon>Embryophyta</taxon>
        <taxon>Tracheophyta</taxon>
        <taxon>Spermatophyta</taxon>
        <taxon>Magnoliopsida</taxon>
        <taxon>Magnoliidae</taxon>
        <taxon>Laurales</taxon>
        <taxon>Lauraceae</taxon>
        <taxon>Persea</taxon>
    </lineage>
</organism>